<feature type="transmembrane region" description="Helical" evidence="9">
    <location>
        <begin position="1341"/>
        <end position="1362"/>
    </location>
</feature>
<dbReference type="EMBL" id="JAATWM020000023">
    <property type="protein sequence ID" value="KAF9875080.1"/>
    <property type="molecule type" value="Genomic_DNA"/>
</dbReference>
<dbReference type="RefSeq" id="XP_038744541.1">
    <property type="nucleotide sequence ID" value="XM_038890063.1"/>
</dbReference>
<evidence type="ECO:0000256" key="4">
    <source>
        <dbReference type="ARBA" id="ARBA00022692"/>
    </source>
</evidence>
<dbReference type="OrthoDB" id="245989at2759"/>
<proteinExistence type="inferred from homology"/>
<name>A0A9P6IAJ7_9PEZI</name>
<dbReference type="InterPro" id="IPR003593">
    <property type="entry name" value="AAA+_ATPase"/>
</dbReference>
<dbReference type="InterPro" id="IPR027417">
    <property type="entry name" value="P-loop_NTPase"/>
</dbReference>
<evidence type="ECO:0000256" key="2">
    <source>
        <dbReference type="ARBA" id="ARBA00006012"/>
    </source>
</evidence>
<dbReference type="GO" id="GO:0005524">
    <property type="term" value="F:ATP binding"/>
    <property type="evidence" value="ECO:0007669"/>
    <property type="project" value="UniProtKB-KW"/>
</dbReference>
<dbReference type="GO" id="GO:0140359">
    <property type="term" value="F:ABC-type transporter activity"/>
    <property type="evidence" value="ECO:0007669"/>
    <property type="project" value="InterPro"/>
</dbReference>
<dbReference type="SMART" id="SM00382">
    <property type="entry name" value="AAA"/>
    <property type="match status" value="2"/>
</dbReference>
<keyword evidence="6" id="KW-0067">ATP-binding</keyword>
<dbReference type="InterPro" id="IPR013525">
    <property type="entry name" value="ABC2_TM"/>
</dbReference>
<dbReference type="Pfam" id="PF01061">
    <property type="entry name" value="ABC2_membrane"/>
    <property type="match status" value="2"/>
</dbReference>
<comment type="similarity">
    <text evidence="2">Belongs to the ABC transporter superfamily. ABCG family. PDR (TC 3.A.1.205) subfamily.</text>
</comment>
<dbReference type="Pfam" id="PF00005">
    <property type="entry name" value="ABC_tran"/>
    <property type="match status" value="2"/>
</dbReference>
<dbReference type="PROSITE" id="PS00211">
    <property type="entry name" value="ABC_TRANSPORTER_1"/>
    <property type="match status" value="1"/>
</dbReference>
<comment type="subcellular location">
    <subcellularLocation>
        <location evidence="1">Membrane</location>
        <topology evidence="1">Multi-pass membrane protein</topology>
    </subcellularLocation>
</comment>
<dbReference type="InterPro" id="IPR017871">
    <property type="entry name" value="ABC_transporter-like_CS"/>
</dbReference>
<reference evidence="11" key="1">
    <citation type="submission" date="2020-03" db="EMBL/GenBank/DDBJ databases">
        <authorList>
            <person name="He L."/>
        </authorList>
    </citation>
    <scope>NUCLEOTIDE SEQUENCE</scope>
    <source>
        <strain evidence="11">CkLH20</strain>
    </source>
</reference>
<dbReference type="CDD" id="cd03232">
    <property type="entry name" value="ABCG_PDR_domain2"/>
    <property type="match status" value="1"/>
</dbReference>
<dbReference type="FunFam" id="3.40.50.300:FF:000054">
    <property type="entry name" value="ABC multidrug transporter atrF"/>
    <property type="match status" value="1"/>
</dbReference>
<feature type="transmembrane region" description="Helical" evidence="9">
    <location>
        <begin position="492"/>
        <end position="519"/>
    </location>
</feature>
<evidence type="ECO:0000313" key="12">
    <source>
        <dbReference type="Proteomes" id="UP000781932"/>
    </source>
</evidence>
<dbReference type="InterPro" id="IPR034001">
    <property type="entry name" value="ABCG_PDR_1"/>
</dbReference>
<protein>
    <submittedName>
        <fullName evidence="11">ABC multidrug transporter</fullName>
    </submittedName>
</protein>
<dbReference type="SUPFAM" id="SSF52540">
    <property type="entry name" value="P-loop containing nucleoside triphosphate hydrolases"/>
    <property type="match status" value="2"/>
</dbReference>
<dbReference type="GO" id="GO:0016020">
    <property type="term" value="C:membrane"/>
    <property type="evidence" value="ECO:0007669"/>
    <property type="project" value="UniProtKB-SubCell"/>
</dbReference>
<evidence type="ECO:0000256" key="6">
    <source>
        <dbReference type="ARBA" id="ARBA00022840"/>
    </source>
</evidence>
<accession>A0A9P6IAJ7</accession>
<evidence type="ECO:0000256" key="3">
    <source>
        <dbReference type="ARBA" id="ARBA00022448"/>
    </source>
</evidence>
<dbReference type="InterPro" id="IPR010929">
    <property type="entry name" value="PDR_CDR_ABC"/>
</dbReference>
<evidence type="ECO:0000313" key="11">
    <source>
        <dbReference type="EMBL" id="KAF9875080.1"/>
    </source>
</evidence>
<keyword evidence="8 9" id="KW-0472">Membrane</keyword>
<evidence type="ECO:0000256" key="9">
    <source>
        <dbReference type="SAM" id="Phobius"/>
    </source>
</evidence>
<dbReference type="InterPro" id="IPR003439">
    <property type="entry name" value="ABC_transporter-like_ATP-bd"/>
</dbReference>
<dbReference type="GO" id="GO:0016887">
    <property type="term" value="F:ATP hydrolysis activity"/>
    <property type="evidence" value="ECO:0007669"/>
    <property type="project" value="InterPro"/>
</dbReference>
<evidence type="ECO:0000256" key="1">
    <source>
        <dbReference type="ARBA" id="ARBA00004141"/>
    </source>
</evidence>
<evidence type="ECO:0000256" key="7">
    <source>
        <dbReference type="ARBA" id="ARBA00022989"/>
    </source>
</evidence>
<dbReference type="Gene3D" id="3.40.50.300">
    <property type="entry name" value="P-loop containing nucleotide triphosphate hydrolases"/>
    <property type="match status" value="2"/>
</dbReference>
<dbReference type="Pfam" id="PF06422">
    <property type="entry name" value="PDR_CDR"/>
    <property type="match status" value="1"/>
</dbReference>
<dbReference type="Pfam" id="PF19055">
    <property type="entry name" value="ABC2_membrane_7"/>
    <property type="match status" value="1"/>
</dbReference>
<keyword evidence="5" id="KW-0547">Nucleotide-binding</keyword>
<evidence type="ECO:0000259" key="10">
    <source>
        <dbReference type="PROSITE" id="PS50893"/>
    </source>
</evidence>
<dbReference type="CDD" id="cd03233">
    <property type="entry name" value="ABCG_PDR_domain1"/>
    <property type="match status" value="1"/>
</dbReference>
<dbReference type="PANTHER" id="PTHR19241">
    <property type="entry name" value="ATP-BINDING CASSETTE TRANSPORTER"/>
    <property type="match status" value="1"/>
</dbReference>
<feature type="transmembrane region" description="Helical" evidence="9">
    <location>
        <begin position="1227"/>
        <end position="1253"/>
    </location>
</feature>
<sequence>MMATTPTYDSDRTIQGDRSLSDTEDLIKGVTVTFRDVSIEVHGLGEDFGSTCLSVLGDLVPFSKSKKSKRHILQNVHGQVRPGEMLLVLGRPGSGCTSLLKVISNHREEFHHVGGDVRYGDLGPKGAQQFRNQIAMNTEDDLHFPTLEVKKTLDFANFAKLPAQRQGDLSNADEWVSQKTDAILNSLAIGHTKDTMVGDEVIRGVSGGERKRVSIAEVMATQATVQCWDNSTRGLDASNALDFVRVLRKMADEEHKSIAATLYQAGNGIYDLFDNVLVLAEGREIYYGPTSEAKQYFENMGFEYIPGANISDFLTSVSVETERQVRAGYEDKVPSTAAEFESAYKASPLFDRMTATMEQKSDKSLSDEVGNLLAIRQQEKNRSLPFLSRQGSPYQVSFVSQVRTCIKRQFQIIWGDRWSNVLQIASALIMALVTASLFNDLKEDSTSIFTRPGALFFPIQLFAMNKMSETTASFMGRRIISRHKRLAFNRPGAYALACAATDVPLTILVFSLFQLIYYFMVNFQREVGHFFTNWFVHIICALCFASLYRMIGAWCTHFGLASQITGWMTMVYMVYAGYLIPVPSMPVWFRWISWLNPATYTFEAIMATEMGDLNLDCVEPQYIPFGPSYNDSQYRSCTVRGAASGSSMIDAETYMNAQYSVYRAHVWRNAGILIGLWLFFAFMTAVGFEINLHADAGSKIVFDRRSRRKQSARDADTEKAAVTAASLDASSVSLSKTVFTFKDISYFVRHGGQDLQLLDRVSGYVKPGQLVALMGSSGAGKTTLMDVLAQRKDSGRIEGSIMVNGKPQGISFQRTTGYCEQNDVHEPTATVWESLLFSARLRQSFKVPDEEKQEYVKGIMDLLELTPLQHALVGTPGSGLSIEQRKRLTLATELVAKPSLLFLDEPTSGLDGQSAYEICRFLRKLAASGQTIICTIHQPSATLFDAFDVLLLLARGGRTTYFGPTGKTSATVVDYFARNGAPCPPDSNPAEHIVDVVQGRFGTEIDWPETWLKSQERNSAMSELEALNSPEGHEKTAASSTTTIQDDEQLTGFATPLLYQVSLVTRRQLVALWRNPDYVWNKIGLHITNGLFGGFTFWMLGNGTFDLQLRLMAVFNFVFVAPGCINQLQPLFIRNRDVFETREKKSKTYHWFAFVAAQLLSETPVLIVCGTLAFVTWYFTVGFPTEASVSGQVYLQMILYEFLYTSLGQAIAAYSPNAYFAALANPILIGAGLINFCGVVVPYSQITAFWRYWLYWLDPFTYLIQGLLEPVSWGVEVECQPNELTHIPLPSNSTCGEYISEFLSSNAGYVVDSANDTSCAYCPYSTGADYMRTMNINDSSYGWRGVGITALFCVSSYALVFLMMKLRTKTTKTAN</sequence>
<keyword evidence="12" id="KW-1185">Reference proteome</keyword>
<dbReference type="GeneID" id="62163137"/>
<feature type="transmembrane region" description="Helical" evidence="9">
    <location>
        <begin position="1193"/>
        <end position="1215"/>
    </location>
</feature>
<dbReference type="PROSITE" id="PS50893">
    <property type="entry name" value="ABC_TRANSPORTER_2"/>
    <property type="match status" value="2"/>
</dbReference>
<gene>
    <name evidence="11" type="ORF">CkaCkLH20_07346</name>
</gene>
<feature type="transmembrane region" description="Helical" evidence="9">
    <location>
        <begin position="531"/>
        <end position="548"/>
    </location>
</feature>
<keyword evidence="7 9" id="KW-1133">Transmembrane helix</keyword>
<evidence type="ECO:0000256" key="5">
    <source>
        <dbReference type="ARBA" id="ARBA00022741"/>
    </source>
</evidence>
<reference evidence="11" key="2">
    <citation type="submission" date="2020-11" db="EMBL/GenBank/DDBJ databases">
        <title>Whole genome sequencing of Colletotrichum sp.</title>
        <authorList>
            <person name="Li H."/>
        </authorList>
    </citation>
    <scope>NUCLEOTIDE SEQUENCE</scope>
    <source>
        <strain evidence="11">CkLH20</strain>
    </source>
</reference>
<feature type="transmembrane region" description="Helical" evidence="9">
    <location>
        <begin position="560"/>
        <end position="580"/>
    </location>
</feature>
<dbReference type="InterPro" id="IPR043926">
    <property type="entry name" value="ABCG_dom"/>
</dbReference>
<evidence type="ECO:0000256" key="8">
    <source>
        <dbReference type="ARBA" id="ARBA00023136"/>
    </source>
</evidence>
<feature type="domain" description="ABC transporter" evidence="10">
    <location>
        <begin position="739"/>
        <end position="980"/>
    </location>
</feature>
<organism evidence="11 12">
    <name type="scientific">Colletotrichum karsti</name>
    <dbReference type="NCBI Taxonomy" id="1095194"/>
    <lineage>
        <taxon>Eukaryota</taxon>
        <taxon>Fungi</taxon>
        <taxon>Dikarya</taxon>
        <taxon>Ascomycota</taxon>
        <taxon>Pezizomycotina</taxon>
        <taxon>Sordariomycetes</taxon>
        <taxon>Hypocreomycetidae</taxon>
        <taxon>Glomerellales</taxon>
        <taxon>Glomerellaceae</taxon>
        <taxon>Colletotrichum</taxon>
        <taxon>Colletotrichum boninense species complex</taxon>
    </lineage>
</organism>
<keyword evidence="3" id="KW-0813">Transport</keyword>
<dbReference type="InterPro" id="IPR034003">
    <property type="entry name" value="ABCG_PDR_2"/>
</dbReference>
<feature type="transmembrane region" description="Helical" evidence="9">
    <location>
        <begin position="1107"/>
        <end position="1128"/>
    </location>
</feature>
<dbReference type="Proteomes" id="UP000781932">
    <property type="component" value="Unassembled WGS sequence"/>
</dbReference>
<keyword evidence="4 9" id="KW-0812">Transmembrane</keyword>
<feature type="transmembrane region" description="Helical" evidence="9">
    <location>
        <begin position="670"/>
        <end position="690"/>
    </location>
</feature>
<feature type="transmembrane region" description="Helical" evidence="9">
    <location>
        <begin position="1149"/>
        <end position="1181"/>
    </location>
</feature>
<comment type="caution">
    <text evidence="11">The sequence shown here is derived from an EMBL/GenBank/DDBJ whole genome shotgun (WGS) entry which is preliminary data.</text>
</comment>
<feature type="domain" description="ABC transporter" evidence="10">
    <location>
        <begin position="57"/>
        <end position="306"/>
    </location>
</feature>